<protein>
    <submittedName>
        <fullName evidence="2">Uncharacterized protein</fullName>
    </submittedName>
</protein>
<keyword evidence="3" id="KW-1185">Reference proteome</keyword>
<evidence type="ECO:0000313" key="2">
    <source>
        <dbReference type="EMBL" id="WZJ22794.1"/>
    </source>
</evidence>
<dbReference type="RefSeq" id="WP_341744367.1">
    <property type="nucleotide sequence ID" value="NZ_CP151406.1"/>
</dbReference>
<evidence type="ECO:0000313" key="3">
    <source>
        <dbReference type="Proteomes" id="UP001479520"/>
    </source>
</evidence>
<accession>A0ABZ2XLU4</accession>
<name>A0ABZ2XLU4_9RHOO</name>
<sequence length="163" mass="18509">MPFTLFSVINLFPLGTATAEGWFAFLTMLMITLVCAFTEFRDRATYLEIQSRAGKLILTRPYFLLFKRKYLFKIEEFSSVRSYIITGPGKTRNLVELVTSHGGEALPVAEFPCQWSTPSKFDESAAAKNLRRAIAQELEIEDAGFLGARWQGAYLSPRTRHID</sequence>
<proteinExistence type="predicted"/>
<gene>
    <name evidence="2" type="ORF">AADV58_06535</name>
</gene>
<organism evidence="2 3">
    <name type="scientific">Azonexus hydrophilus</name>
    <dbReference type="NCBI Taxonomy" id="418702"/>
    <lineage>
        <taxon>Bacteria</taxon>
        <taxon>Pseudomonadati</taxon>
        <taxon>Pseudomonadota</taxon>
        <taxon>Betaproteobacteria</taxon>
        <taxon>Rhodocyclales</taxon>
        <taxon>Azonexaceae</taxon>
        <taxon>Azonexus</taxon>
    </lineage>
</organism>
<dbReference type="Proteomes" id="UP001479520">
    <property type="component" value="Chromosome"/>
</dbReference>
<keyword evidence="1" id="KW-0472">Membrane</keyword>
<reference evidence="2 3" key="1">
    <citation type="submission" date="2024-04" db="EMBL/GenBank/DDBJ databases">
        <title>Dissimilatory iodate-reducing microorganisms contribute to the enrichment of iodine in groundwater.</title>
        <authorList>
            <person name="Jiang Z."/>
        </authorList>
    </citation>
    <scope>NUCLEOTIDE SEQUENCE [LARGE SCALE GENOMIC DNA]</scope>
    <source>
        <strain evidence="2 3">NCP973</strain>
    </source>
</reference>
<keyword evidence="1" id="KW-0812">Transmembrane</keyword>
<keyword evidence="1" id="KW-1133">Transmembrane helix</keyword>
<evidence type="ECO:0000256" key="1">
    <source>
        <dbReference type="SAM" id="Phobius"/>
    </source>
</evidence>
<dbReference type="EMBL" id="CP151406">
    <property type="protein sequence ID" value="WZJ22794.1"/>
    <property type="molecule type" value="Genomic_DNA"/>
</dbReference>
<feature type="transmembrane region" description="Helical" evidence="1">
    <location>
        <begin position="22"/>
        <end position="40"/>
    </location>
</feature>